<evidence type="ECO:0000313" key="4">
    <source>
        <dbReference type="Proteomes" id="UP000234412"/>
    </source>
</evidence>
<reference evidence="3 4" key="2">
    <citation type="submission" date="2018-01" db="EMBL/GenBank/DDBJ databases">
        <title>Genomic study of Klebsiella pneumoniae.</title>
        <authorList>
            <person name="Yang Y."/>
            <person name="Bicalho R."/>
        </authorList>
    </citation>
    <scope>NUCLEOTIDE SEQUENCE [LARGE SCALE GENOMIC DNA]</scope>
    <source>
        <strain evidence="3 4">A8</strain>
    </source>
</reference>
<dbReference type="InterPro" id="IPR001670">
    <property type="entry name" value="ADH_Fe/GldA"/>
</dbReference>
<organism evidence="3 4">
    <name type="scientific">Klebsiella variicola</name>
    <dbReference type="NCBI Taxonomy" id="244366"/>
    <lineage>
        <taxon>Bacteria</taxon>
        <taxon>Pseudomonadati</taxon>
        <taxon>Pseudomonadota</taxon>
        <taxon>Gammaproteobacteria</taxon>
        <taxon>Enterobacterales</taxon>
        <taxon>Enterobacteriaceae</taxon>
        <taxon>Klebsiella/Raoultella group</taxon>
        <taxon>Klebsiella</taxon>
        <taxon>Klebsiella pneumoniae complex</taxon>
    </lineage>
</organism>
<evidence type="ECO:0000313" key="3">
    <source>
        <dbReference type="EMBL" id="PLM86740.1"/>
    </source>
</evidence>
<reference evidence="3 4" key="1">
    <citation type="submission" date="2017-11" db="EMBL/GenBank/DDBJ databases">
        <authorList>
            <person name="Han C.G."/>
        </authorList>
    </citation>
    <scope>NUCLEOTIDE SEQUENCE [LARGE SCALE GENOMIC DNA]</scope>
    <source>
        <strain evidence="3 4">A8</strain>
    </source>
</reference>
<sequence length="70" mass="7586">MANRMILNETAWFGRGAINALTDEVARRGYRKALIVTDSTLARCGAAAKVTDKLDAAGLAWDMFSDVIPN</sequence>
<dbReference type="AlphaFoldDB" id="A0A2N4YRR3"/>
<dbReference type="GO" id="GO:0016491">
    <property type="term" value="F:oxidoreductase activity"/>
    <property type="evidence" value="ECO:0007669"/>
    <property type="project" value="UniProtKB-KW"/>
</dbReference>
<dbReference type="SUPFAM" id="SSF56796">
    <property type="entry name" value="Dehydroquinate synthase-like"/>
    <property type="match status" value="1"/>
</dbReference>
<gene>
    <name evidence="3" type="ORF">CWN47_31790</name>
</gene>
<name>A0A2N4YRR3_KLEVA</name>
<dbReference type="GO" id="GO:0046872">
    <property type="term" value="F:metal ion binding"/>
    <property type="evidence" value="ECO:0007669"/>
    <property type="project" value="InterPro"/>
</dbReference>
<protein>
    <submittedName>
        <fullName evidence="3">Lactaldehyde reductase</fullName>
    </submittedName>
</protein>
<evidence type="ECO:0000259" key="2">
    <source>
        <dbReference type="Pfam" id="PF00465"/>
    </source>
</evidence>
<proteinExistence type="predicted"/>
<keyword evidence="1" id="KW-0560">Oxidoreductase</keyword>
<dbReference type="Pfam" id="PF00465">
    <property type="entry name" value="Fe-ADH"/>
    <property type="match status" value="1"/>
</dbReference>
<comment type="caution">
    <text evidence="3">The sequence shown here is derived from an EMBL/GenBank/DDBJ whole genome shotgun (WGS) entry which is preliminary data.</text>
</comment>
<dbReference type="Gene3D" id="3.40.50.1970">
    <property type="match status" value="1"/>
</dbReference>
<dbReference type="Proteomes" id="UP000234412">
    <property type="component" value="Unassembled WGS sequence"/>
</dbReference>
<feature type="non-terminal residue" evidence="3">
    <location>
        <position position="70"/>
    </location>
</feature>
<accession>A0A2N4YRR3</accession>
<evidence type="ECO:0000256" key="1">
    <source>
        <dbReference type="ARBA" id="ARBA00023002"/>
    </source>
</evidence>
<feature type="domain" description="Alcohol dehydrogenase iron-type/glycerol dehydrogenase GldA" evidence="2">
    <location>
        <begin position="10"/>
        <end position="70"/>
    </location>
</feature>
<dbReference type="EMBL" id="PIDP01001817">
    <property type="protein sequence ID" value="PLM86740.1"/>
    <property type="molecule type" value="Genomic_DNA"/>
</dbReference>